<dbReference type="EMBL" id="FUWZ01000001">
    <property type="protein sequence ID" value="SJZ85297.1"/>
    <property type="molecule type" value="Genomic_DNA"/>
</dbReference>
<dbReference type="GO" id="GO:0004386">
    <property type="term" value="F:helicase activity"/>
    <property type="evidence" value="ECO:0007669"/>
    <property type="project" value="UniProtKB-KW"/>
</dbReference>
<dbReference type="PANTHER" id="PTHR30595">
    <property type="entry name" value="GLPR-RELATED TRANSCRIPTIONAL REPRESSOR"/>
    <property type="match status" value="1"/>
</dbReference>
<proteinExistence type="predicted"/>
<dbReference type="STRING" id="634771.SAMN04488128_1011858"/>
<dbReference type="Gene3D" id="3.30.950.30">
    <property type="entry name" value="Schlafen, AAA domain"/>
    <property type="match status" value="1"/>
</dbReference>
<name>A0A1T4P1V6_9BACT</name>
<dbReference type="InterPro" id="IPR036388">
    <property type="entry name" value="WH-like_DNA-bd_sf"/>
</dbReference>
<evidence type="ECO:0000313" key="3">
    <source>
        <dbReference type="Proteomes" id="UP000190367"/>
    </source>
</evidence>
<accession>A0A1T4P1V6</accession>
<keyword evidence="2" id="KW-0067">ATP-binding</keyword>
<dbReference type="Pfam" id="PF04326">
    <property type="entry name" value="SLFN_AlbA_2"/>
    <property type="match status" value="1"/>
</dbReference>
<evidence type="ECO:0000313" key="2">
    <source>
        <dbReference type="EMBL" id="SJZ85297.1"/>
    </source>
</evidence>
<gene>
    <name evidence="2" type="ORF">SAMN04488128_1011858</name>
</gene>
<keyword evidence="2" id="KW-0547">Nucleotide-binding</keyword>
<sequence length="484" mass="55620">MGMMREKKEIGQGGNIFLLIQICLPEYGICRNGKRYFRGLSGIVMPEQQNIEYKTSWRDEHLKWICGFANAQGGRIFIGLDDSGAVVGVEDYRKLMDEIPNKTVNHLGLVNLRQREHHYYIEIVVPVSTVPIAYHGVYHYRSGSTKQELKGIALQNLLLKKIGKKWEELPVEGATLDDFDRETIDTFLRKARAKERIPEDAVILDTKTLLQKLELATSEGEFTHAALLLFGKSLGRVSITASFKIGRFGKSNHDLLFHDMIETNIFSMADSVLELLKRKYLIRPISYEGMQRLEPLEYPEMALREAICNAIIHRDYSSTYTFLRVFDDRLHLWNPGNLPEELQIDALKENHSSYPRNRNIANVFYKAGYIESWGRGINKIVEACVEAGLPEPRMVEEQGGFSIVFYKDRYSREFISSLQLDEKLEKAMFYIKDQGNITNFQYQQLVGVSKRTASRDLQLLVERALIQKVGTTGKGTVYTFCYKQ</sequence>
<protein>
    <submittedName>
        <fullName evidence="2">ATP-dependent DNA helicase RecG</fullName>
    </submittedName>
</protein>
<dbReference type="Gene3D" id="1.10.10.10">
    <property type="entry name" value="Winged helix-like DNA-binding domain superfamily/Winged helix DNA-binding domain"/>
    <property type="match status" value="1"/>
</dbReference>
<reference evidence="3" key="1">
    <citation type="submission" date="2017-02" db="EMBL/GenBank/DDBJ databases">
        <authorList>
            <person name="Varghese N."/>
            <person name="Submissions S."/>
        </authorList>
    </citation>
    <scope>NUCLEOTIDE SEQUENCE [LARGE SCALE GENOMIC DNA]</scope>
    <source>
        <strain evidence="3">DSM 22224</strain>
    </source>
</reference>
<keyword evidence="3" id="KW-1185">Reference proteome</keyword>
<dbReference type="Gene3D" id="3.30.565.60">
    <property type="match status" value="1"/>
</dbReference>
<organism evidence="2 3">
    <name type="scientific">Chitinophaga eiseniae</name>
    <dbReference type="NCBI Taxonomy" id="634771"/>
    <lineage>
        <taxon>Bacteria</taxon>
        <taxon>Pseudomonadati</taxon>
        <taxon>Bacteroidota</taxon>
        <taxon>Chitinophagia</taxon>
        <taxon>Chitinophagales</taxon>
        <taxon>Chitinophagaceae</taxon>
        <taxon>Chitinophaga</taxon>
    </lineage>
</organism>
<dbReference type="InterPro" id="IPR038461">
    <property type="entry name" value="Schlafen_AlbA_2_dom_sf"/>
</dbReference>
<keyword evidence="2" id="KW-0347">Helicase</keyword>
<dbReference type="InterPro" id="IPR038475">
    <property type="entry name" value="RecG_C_sf"/>
</dbReference>
<dbReference type="PANTHER" id="PTHR30595:SF6">
    <property type="entry name" value="SCHLAFEN ALBA-2 DOMAIN-CONTAINING PROTEIN"/>
    <property type="match status" value="1"/>
</dbReference>
<evidence type="ECO:0000259" key="1">
    <source>
        <dbReference type="Pfam" id="PF04326"/>
    </source>
</evidence>
<feature type="domain" description="Schlafen AlbA-2" evidence="1">
    <location>
        <begin position="47"/>
        <end position="149"/>
    </location>
</feature>
<dbReference type="Proteomes" id="UP000190367">
    <property type="component" value="Unassembled WGS sequence"/>
</dbReference>
<dbReference type="InterPro" id="IPR007421">
    <property type="entry name" value="Schlafen_AlbA_2_dom"/>
</dbReference>
<keyword evidence="2" id="KW-0378">Hydrolase</keyword>
<dbReference type="InterPro" id="IPR036390">
    <property type="entry name" value="WH_DNA-bd_sf"/>
</dbReference>
<dbReference type="Pfam" id="PF13749">
    <property type="entry name" value="HATPase_c_4"/>
    <property type="match status" value="1"/>
</dbReference>
<dbReference type="AlphaFoldDB" id="A0A1T4P1V6"/>
<dbReference type="SUPFAM" id="SSF46785">
    <property type="entry name" value="Winged helix' DNA-binding domain"/>
    <property type="match status" value="1"/>
</dbReference>